<comment type="caution">
    <text evidence="3">The sequence shown here is derived from an EMBL/GenBank/DDBJ whole genome shotgun (WGS) entry which is preliminary data.</text>
</comment>
<evidence type="ECO:0000259" key="2">
    <source>
        <dbReference type="Pfam" id="PF19803"/>
    </source>
</evidence>
<evidence type="ECO:0000256" key="1">
    <source>
        <dbReference type="SAM" id="Phobius"/>
    </source>
</evidence>
<organism evidence="3 4">
    <name type="scientific">Nocardia speluncae</name>
    <dbReference type="NCBI Taxonomy" id="419477"/>
    <lineage>
        <taxon>Bacteria</taxon>
        <taxon>Bacillati</taxon>
        <taxon>Actinomycetota</taxon>
        <taxon>Actinomycetes</taxon>
        <taxon>Mycobacteriales</taxon>
        <taxon>Nocardiaceae</taxon>
        <taxon>Nocardia</taxon>
    </lineage>
</organism>
<feature type="domain" description="DUF6286" evidence="2">
    <location>
        <begin position="69"/>
        <end position="170"/>
    </location>
</feature>
<protein>
    <recommendedName>
        <fullName evidence="2">DUF6286 domain-containing protein</fullName>
    </recommendedName>
</protein>
<dbReference type="Pfam" id="PF19803">
    <property type="entry name" value="DUF6286"/>
    <property type="match status" value="1"/>
</dbReference>
<proteinExistence type="predicted"/>
<evidence type="ECO:0000313" key="3">
    <source>
        <dbReference type="EMBL" id="NKY34591.1"/>
    </source>
</evidence>
<keyword evidence="1" id="KW-0812">Transmembrane</keyword>
<accession>A0A846XDX3</accession>
<keyword evidence="1" id="KW-1133">Transmembrane helix</keyword>
<name>A0A846XDX3_9NOCA</name>
<feature type="transmembrane region" description="Helical" evidence="1">
    <location>
        <begin position="59"/>
        <end position="79"/>
    </location>
</feature>
<dbReference type="AlphaFoldDB" id="A0A846XDX3"/>
<evidence type="ECO:0000313" key="4">
    <source>
        <dbReference type="Proteomes" id="UP000565715"/>
    </source>
</evidence>
<reference evidence="3 4" key="1">
    <citation type="submission" date="2020-04" db="EMBL/GenBank/DDBJ databases">
        <title>MicrobeNet Type strains.</title>
        <authorList>
            <person name="Nicholson A.C."/>
        </authorList>
    </citation>
    <scope>NUCLEOTIDE SEQUENCE [LARGE SCALE GENOMIC DNA]</scope>
    <source>
        <strain evidence="3 4">DSM 45078</strain>
    </source>
</reference>
<keyword evidence="1" id="KW-0472">Membrane</keyword>
<dbReference type="InterPro" id="IPR046253">
    <property type="entry name" value="DUF6286"/>
</dbReference>
<dbReference type="Proteomes" id="UP000565715">
    <property type="component" value="Unassembled WGS sequence"/>
</dbReference>
<gene>
    <name evidence="3" type="ORF">HGA13_16130</name>
</gene>
<dbReference type="EMBL" id="JAAXOO010000004">
    <property type="protein sequence ID" value="NKY34591.1"/>
    <property type="molecule type" value="Genomic_DNA"/>
</dbReference>
<keyword evidence="4" id="KW-1185">Reference proteome</keyword>
<dbReference type="RefSeq" id="WP_068046607.1">
    <property type="nucleotide sequence ID" value="NZ_JAAXOO010000004.1"/>
</dbReference>
<sequence>MIRRSRRTLPAVLVALVLAAVCVAVIVSLAQRAAGAPEYLSYDTVARELHATTWGEWPVLVAALVLLTVGALLLVAAVLPGRPRLLPLHTGDGMDTGVPSGDLRALLRDDAATVHGVNSARISLRRGTVRAVVDTDLHRGHTKMADEVCAVLSNRIQELGPPLRRVQVRVKSTEKVAGGRRAAQVAAPTG</sequence>